<accession>A0AAY5LAR6</accession>
<organism evidence="8 9">
    <name type="scientific">Esox lucius</name>
    <name type="common">Northern pike</name>
    <dbReference type="NCBI Taxonomy" id="8010"/>
    <lineage>
        <taxon>Eukaryota</taxon>
        <taxon>Metazoa</taxon>
        <taxon>Chordata</taxon>
        <taxon>Craniata</taxon>
        <taxon>Vertebrata</taxon>
        <taxon>Euteleostomi</taxon>
        <taxon>Actinopterygii</taxon>
        <taxon>Neopterygii</taxon>
        <taxon>Teleostei</taxon>
        <taxon>Protacanthopterygii</taxon>
        <taxon>Esociformes</taxon>
        <taxon>Esocidae</taxon>
        <taxon>Esox</taxon>
    </lineage>
</organism>
<keyword evidence="5" id="KW-0372">Hormone</keyword>
<dbReference type="GO" id="GO:0090336">
    <property type="term" value="P:positive regulation of brown fat cell differentiation"/>
    <property type="evidence" value="ECO:0007669"/>
    <property type="project" value="TreeGrafter"/>
</dbReference>
<evidence type="ECO:0000256" key="1">
    <source>
        <dbReference type="ARBA" id="ARBA00004613"/>
    </source>
</evidence>
<keyword evidence="7" id="KW-1015">Disulfide bond</keyword>
<dbReference type="InterPro" id="IPR051998">
    <property type="entry name" value="Meteorin-like"/>
</dbReference>
<dbReference type="GO" id="GO:0097009">
    <property type="term" value="P:energy homeostasis"/>
    <property type="evidence" value="ECO:0007669"/>
    <property type="project" value="TreeGrafter"/>
</dbReference>
<protein>
    <recommendedName>
        <fullName evidence="3">Meteorin-like protein</fullName>
    </recommendedName>
</protein>
<dbReference type="Ensembl" id="ENSELUT00000095351.1">
    <property type="protein sequence ID" value="ENSELUP00000097695.1"/>
    <property type="gene ID" value="ENSELUG00000015716.3"/>
</dbReference>
<evidence type="ECO:0000256" key="4">
    <source>
        <dbReference type="ARBA" id="ARBA00022525"/>
    </source>
</evidence>
<comment type="subcellular location">
    <subcellularLocation>
        <location evidence="1">Secreted</location>
    </subcellularLocation>
</comment>
<evidence type="ECO:0000313" key="9">
    <source>
        <dbReference type="Proteomes" id="UP000265140"/>
    </source>
</evidence>
<name>A0AAY5LAR6_ESOLU</name>
<evidence type="ECO:0000313" key="8">
    <source>
        <dbReference type="Ensembl" id="ENSELUP00000097695.1"/>
    </source>
</evidence>
<keyword evidence="4" id="KW-0964">Secreted</keyword>
<evidence type="ECO:0000256" key="6">
    <source>
        <dbReference type="ARBA" id="ARBA00022729"/>
    </source>
</evidence>
<keyword evidence="9" id="KW-1185">Reference proteome</keyword>
<evidence type="ECO:0000256" key="3">
    <source>
        <dbReference type="ARBA" id="ARBA00016272"/>
    </source>
</evidence>
<reference evidence="8 9" key="1">
    <citation type="submission" date="2020-02" db="EMBL/GenBank/DDBJ databases">
        <title>Esox lucius (northern pike) genome, fEsoLuc1, primary haplotype.</title>
        <authorList>
            <person name="Myers G."/>
            <person name="Karagic N."/>
            <person name="Meyer A."/>
            <person name="Pippel M."/>
            <person name="Reichard M."/>
            <person name="Winkler S."/>
            <person name="Tracey A."/>
            <person name="Sims Y."/>
            <person name="Howe K."/>
            <person name="Rhie A."/>
            <person name="Formenti G."/>
            <person name="Durbin R."/>
            <person name="Fedrigo O."/>
            <person name="Jarvis E.D."/>
        </authorList>
    </citation>
    <scope>NUCLEOTIDE SEQUENCE [LARGE SCALE GENOMIC DNA]</scope>
</reference>
<dbReference type="PANTHER" id="PTHR28593">
    <property type="entry name" value="METEORIN-LIKE PROTEIN"/>
    <property type="match status" value="1"/>
</dbReference>
<dbReference type="Proteomes" id="UP000265140">
    <property type="component" value="Chromosome 9"/>
</dbReference>
<sequence>MGRMTGHVCSVNNDPRTAKAFRTSGRVSVQSVTEVEKSQVTPPITGKLLCSPGLGSSGLTHESHSRDVEQVYLRCSQGSLEWLYPTGALIISLRPNTEPSSGASHGLHACIKPQADSRGAHLYLERAGRLHLLMAEKEQTEGRVRCFPLRNGSLFVEAVGQQDISRRIAAFQYQLMTGAGAHLYPQPNTFNPQINTGTDPCTQCSDDQVLMAVCTSDFVGRGSVYATDAPHSSDNFSIAVTLSRLFRQKSRVFSLGGARGRGWSGRLNTPPQCRTLPEEEEFLFTGAVRFGEAWLGCATHYRHFLELYRTALETGSNPCHIDTD</sequence>
<keyword evidence="6" id="KW-0732">Signal</keyword>
<dbReference type="GeneTree" id="ENSGT00390000001390"/>
<proteinExistence type="inferred from homology"/>
<dbReference type="GO" id="GO:0005615">
    <property type="term" value="C:extracellular space"/>
    <property type="evidence" value="ECO:0007669"/>
    <property type="project" value="TreeGrafter"/>
</dbReference>
<dbReference type="PANTHER" id="PTHR28593:SF1">
    <property type="entry name" value="METEORIN-LIKE PROTEIN"/>
    <property type="match status" value="1"/>
</dbReference>
<evidence type="ECO:0000256" key="5">
    <source>
        <dbReference type="ARBA" id="ARBA00022702"/>
    </source>
</evidence>
<evidence type="ECO:0000256" key="2">
    <source>
        <dbReference type="ARBA" id="ARBA00005669"/>
    </source>
</evidence>
<dbReference type="GO" id="GO:0005179">
    <property type="term" value="F:hormone activity"/>
    <property type="evidence" value="ECO:0007669"/>
    <property type="project" value="UniProtKB-KW"/>
</dbReference>
<reference evidence="8" key="3">
    <citation type="submission" date="2025-09" db="UniProtKB">
        <authorList>
            <consortium name="Ensembl"/>
        </authorList>
    </citation>
    <scope>IDENTIFICATION</scope>
</reference>
<dbReference type="AlphaFoldDB" id="A0AAY5LAR6"/>
<evidence type="ECO:0000256" key="7">
    <source>
        <dbReference type="ARBA" id="ARBA00023157"/>
    </source>
</evidence>
<comment type="similarity">
    <text evidence="2">Belongs to the meteorin family.</text>
</comment>
<reference evidence="8" key="2">
    <citation type="submission" date="2025-08" db="UniProtKB">
        <authorList>
            <consortium name="Ensembl"/>
        </authorList>
    </citation>
    <scope>IDENTIFICATION</scope>
</reference>